<dbReference type="GO" id="GO:0045493">
    <property type="term" value="P:xylan catabolic process"/>
    <property type="evidence" value="ECO:0007669"/>
    <property type="project" value="UniProtKB-UniPathway"/>
</dbReference>
<comment type="similarity">
    <text evidence="3 12">Belongs to the glycosyl hydrolase 10 (cellulase F) family.</text>
</comment>
<dbReference type="PANTHER" id="PTHR31490:SF90">
    <property type="entry name" value="ENDO-1,4-BETA-XYLANASE A"/>
    <property type="match status" value="1"/>
</dbReference>
<dbReference type="Gene3D" id="2.60.120.260">
    <property type="entry name" value="Galactose-binding domain-like"/>
    <property type="match status" value="1"/>
</dbReference>
<dbReference type="InterPro" id="IPR010502">
    <property type="entry name" value="Carb-bd_dom_fam9"/>
</dbReference>
<dbReference type="Gene3D" id="2.60.40.1190">
    <property type="match status" value="2"/>
</dbReference>
<feature type="domain" description="GH10" evidence="16">
    <location>
        <begin position="568"/>
        <end position="909"/>
    </location>
</feature>
<dbReference type="PANTHER" id="PTHR31490">
    <property type="entry name" value="GLYCOSYL HYDROLASE"/>
    <property type="match status" value="1"/>
</dbReference>
<keyword evidence="5 15" id="KW-0732">Signal</keyword>
<organism evidence="17 18">
    <name type="scientific">Evansella caseinilytica</name>
    <dbReference type="NCBI Taxonomy" id="1503961"/>
    <lineage>
        <taxon>Bacteria</taxon>
        <taxon>Bacillati</taxon>
        <taxon>Bacillota</taxon>
        <taxon>Bacilli</taxon>
        <taxon>Bacillales</taxon>
        <taxon>Bacillaceae</taxon>
        <taxon>Evansella</taxon>
    </lineage>
</organism>
<evidence type="ECO:0000256" key="13">
    <source>
        <dbReference type="SAM" id="Coils"/>
    </source>
</evidence>
<proteinExistence type="inferred from homology"/>
<evidence type="ECO:0000256" key="11">
    <source>
        <dbReference type="PROSITE-ProRule" id="PRU10061"/>
    </source>
</evidence>
<dbReference type="Pfam" id="PF02018">
    <property type="entry name" value="CBM_4_9"/>
    <property type="match status" value="1"/>
</dbReference>
<feature type="coiled-coil region" evidence="13">
    <location>
        <begin position="1278"/>
        <end position="1363"/>
    </location>
</feature>
<evidence type="ECO:0000256" key="15">
    <source>
        <dbReference type="SAM" id="SignalP"/>
    </source>
</evidence>
<keyword evidence="7 12" id="KW-0378">Hydrolase</keyword>
<comment type="pathway">
    <text evidence="2">Glycan degradation; xylan degradation.</text>
</comment>
<reference evidence="18" key="1">
    <citation type="submission" date="2016-10" db="EMBL/GenBank/DDBJ databases">
        <authorList>
            <person name="Varghese N."/>
            <person name="Submissions S."/>
        </authorList>
    </citation>
    <scope>NUCLEOTIDE SEQUENCE [LARGE SCALE GENOMIC DNA]</scope>
    <source>
        <strain evidence="18">SP</strain>
    </source>
</reference>
<feature type="chain" id="PRO_5038597702" description="Beta-xylanase" evidence="15">
    <location>
        <begin position="27"/>
        <end position="1432"/>
    </location>
</feature>
<dbReference type="SMART" id="SM00633">
    <property type="entry name" value="Glyco_10"/>
    <property type="match status" value="2"/>
</dbReference>
<dbReference type="PRINTS" id="PR00134">
    <property type="entry name" value="GLHYDRLASE10"/>
</dbReference>
<dbReference type="InterPro" id="IPR017853">
    <property type="entry name" value="GH"/>
</dbReference>
<keyword evidence="14" id="KW-1133">Transmembrane helix</keyword>
<dbReference type="InterPro" id="IPR031158">
    <property type="entry name" value="GH10_AS"/>
</dbReference>
<feature type="domain" description="GH10" evidence="16">
    <location>
        <begin position="225"/>
        <end position="567"/>
    </location>
</feature>
<name>A0A1H3IKH8_9BACI</name>
<keyword evidence="13" id="KW-0175">Coiled coil</keyword>
<evidence type="ECO:0000256" key="1">
    <source>
        <dbReference type="ARBA" id="ARBA00000681"/>
    </source>
</evidence>
<dbReference type="InterPro" id="IPR008979">
    <property type="entry name" value="Galactose-bd-like_sf"/>
</dbReference>
<keyword evidence="10 12" id="KW-0624">Polysaccharide degradation</keyword>
<dbReference type="Gene3D" id="1.10.287.1490">
    <property type="match status" value="1"/>
</dbReference>
<comment type="catalytic activity">
    <reaction evidence="1 12">
        <text>Endohydrolysis of (1-&gt;4)-beta-D-xylosidic linkages in xylans.</text>
        <dbReference type="EC" id="3.2.1.8"/>
    </reaction>
</comment>
<evidence type="ECO:0000256" key="14">
    <source>
        <dbReference type="SAM" id="Phobius"/>
    </source>
</evidence>
<feature type="active site" description="Nucleophile" evidence="11">
    <location>
        <position position="819"/>
    </location>
</feature>
<evidence type="ECO:0000259" key="16">
    <source>
        <dbReference type="PROSITE" id="PS51760"/>
    </source>
</evidence>
<dbReference type="Proteomes" id="UP000198935">
    <property type="component" value="Unassembled WGS sequence"/>
</dbReference>
<keyword evidence="4 17" id="KW-0858">Xylan degradation</keyword>
<dbReference type="SUPFAM" id="SSF51445">
    <property type="entry name" value="(Trans)glycosidases"/>
    <property type="match status" value="2"/>
</dbReference>
<evidence type="ECO:0000256" key="2">
    <source>
        <dbReference type="ARBA" id="ARBA00004851"/>
    </source>
</evidence>
<dbReference type="EC" id="3.2.1.8" evidence="12"/>
<dbReference type="CDD" id="cd00005">
    <property type="entry name" value="CBM9_like_1"/>
    <property type="match status" value="1"/>
</dbReference>
<evidence type="ECO:0000256" key="8">
    <source>
        <dbReference type="ARBA" id="ARBA00023277"/>
    </source>
</evidence>
<dbReference type="STRING" id="1503961.SAMN05421736_101858"/>
<evidence type="ECO:0000256" key="12">
    <source>
        <dbReference type="RuleBase" id="RU361174"/>
    </source>
</evidence>
<dbReference type="Gene3D" id="3.20.20.80">
    <property type="entry name" value="Glycosidases"/>
    <property type="match status" value="2"/>
</dbReference>
<keyword evidence="8 12" id="KW-0119">Carbohydrate metabolism</keyword>
<dbReference type="InterPro" id="IPR003305">
    <property type="entry name" value="CenC_carb-bd"/>
</dbReference>
<accession>A0A1H3IKH8</accession>
<dbReference type="OrthoDB" id="9809277at2"/>
<dbReference type="InterPro" id="IPR044846">
    <property type="entry name" value="GH10"/>
</dbReference>
<evidence type="ECO:0000256" key="7">
    <source>
        <dbReference type="ARBA" id="ARBA00022801"/>
    </source>
</evidence>
<dbReference type="UniPathway" id="UPA00114"/>
<evidence type="ECO:0000256" key="6">
    <source>
        <dbReference type="ARBA" id="ARBA00022737"/>
    </source>
</evidence>
<dbReference type="PROSITE" id="PS51760">
    <property type="entry name" value="GH10_2"/>
    <property type="match status" value="2"/>
</dbReference>
<keyword evidence="9 12" id="KW-0326">Glycosidase</keyword>
<dbReference type="EMBL" id="FNPI01000001">
    <property type="protein sequence ID" value="SDY28353.1"/>
    <property type="molecule type" value="Genomic_DNA"/>
</dbReference>
<gene>
    <name evidence="17" type="ORF">SAMN05421736_101858</name>
</gene>
<dbReference type="SUPFAM" id="SSF49344">
    <property type="entry name" value="CBD9-like"/>
    <property type="match status" value="2"/>
</dbReference>
<dbReference type="SUPFAM" id="SSF49785">
    <property type="entry name" value="Galactose-binding domain-like"/>
    <property type="match status" value="1"/>
</dbReference>
<evidence type="ECO:0000256" key="4">
    <source>
        <dbReference type="ARBA" id="ARBA00022651"/>
    </source>
</evidence>
<dbReference type="PROSITE" id="PS00591">
    <property type="entry name" value="GH10_1"/>
    <property type="match status" value="1"/>
</dbReference>
<dbReference type="InterPro" id="IPR001000">
    <property type="entry name" value="GH10_dom"/>
</dbReference>
<evidence type="ECO:0000313" key="17">
    <source>
        <dbReference type="EMBL" id="SDY28353.1"/>
    </source>
</evidence>
<sequence length="1432" mass="161340">MKKKRSRVFLMAILSFLLLLPPGIFDIQTSAVYADDEFAPKVISHHSFESGYDNWMVGSATGSVIQASDGRVIDTDFEDGTSQGWNPRGDGVDVKVVEGVAHDGNYSLATTGRNDHWHGPSIDASGKLQREHSYRVSVWAKLATGEEPASLQISAQRSVGGGNPNWDNLGNPVRVTADEWVLLEATYALPTMADELSLYVESPDSKTVSFYIDQFLVEVIPQETIEDIPALQDVFAEYFDIGAAVEPRHTAGKHGEMLKKHYGMMVAENAMKPDAIQPTEGNFNWTSADALFAYAGQHGLKMRYHTLVWHEQTPNWFFLDENGNEMMDEQDPQKREANKELLLERMENHITEVVNRYKGQVASWDVVNEVIDPSASDGMRNSKWYQITGTEFIERAFRLVAELDPEAKLVINDYNTHEPMKRDFLFDLVADMLEKGVRIDGIGHQTHIRTHSPALSEIVQSIEKFAELDLDNEITELDVSIYENTGEAYFDFADIPAQKFTEQAERYRQLFNEFRRLSDHISSVVFWGIGDDHTWLHGRGVANRLDAPFAFDHQLKAKPAYWAIVEEERTIPSLHEVFAEQFQIGAAIEPYQMEGAHGKLLKAQYNSIVAENRMKPDAIQPAEGNFTFDDADDMFAFAEENDMVMRYHTLVWHNQTPNWFFLDEHGREMTEETDLQKREANKQLLLQRLENHITEIVTRYQGKVDSWDVVNEVIDAGRPDGMRNTKWYQITGKDYIKTAFETVKALDPDAKLFINDYNTHEPAKRDALYDLVVELLEDGVPVDGVGHQTHINIRNPHIQLITESIELFADLGLDNQITELDVSIYTDDTTVYATFDDIPDEVFLLQAYRYKQLFEEFVRLSDSISNVTFWGIGDDHTWLTDRPIPRQNAPFVFDQHLQPKLAFWALVDPSRLPAMTKEANAPYGTPVMDGDKDLVWETVPATLIGAGEAFSAAFQTLWDEQHLYLFAEISDATVNANDAVEVFLVENGEVSRHVFERNESKAEGVVVTEGNGGYRLEAVIPLKNNVEAGNVIAFDLRATDVETGNLLSWNDPTHEQESGRNYGELTLLPEVKITEALYGTPEINGEMDAVWEDALVIHTDVWVEGEQGATAKVRTLWDEENLYVFAEVTDSLLTKRSSNVWEHDSVEIFIDQNNEKTAYYQSDDGQFRVNFDNEQSYNGYASPDTFNTATALTEDGYIVEAAMKLSAIEPAEGTVIGFDIQVNNDENDDGRRDSVAIWNDSTGQSYQNTSRFGVLRLSTAPVAEQPDPADPVDPSDPTAELERQIRELIERLAELEKQIRDLEDAAMLPELESRLRELEALYEKLKSEHENWVNSFAEVEQLLAKVKQAMAELKAALEKEAGKAPDDKNVIVPVTNGKSGDGGAAMPVGNGKDENSLPNTATSHYSLLLTGWLTLLLGIGFLTAVCKKKALI</sequence>
<dbReference type="Pfam" id="PF00331">
    <property type="entry name" value="Glyco_hydro_10"/>
    <property type="match status" value="2"/>
</dbReference>
<evidence type="ECO:0000256" key="3">
    <source>
        <dbReference type="ARBA" id="ARBA00007495"/>
    </source>
</evidence>
<keyword evidence="6" id="KW-0677">Repeat</keyword>
<feature type="signal peptide" evidence="15">
    <location>
        <begin position="1"/>
        <end position="26"/>
    </location>
</feature>
<dbReference type="GO" id="GO:0030246">
    <property type="term" value="F:carbohydrate binding"/>
    <property type="evidence" value="ECO:0007669"/>
    <property type="project" value="InterPro"/>
</dbReference>
<keyword evidence="18" id="KW-1185">Reference proteome</keyword>
<protein>
    <recommendedName>
        <fullName evidence="12">Beta-xylanase</fullName>
        <ecNumber evidence="12">3.2.1.8</ecNumber>
    </recommendedName>
</protein>
<feature type="transmembrane region" description="Helical" evidence="14">
    <location>
        <begin position="1405"/>
        <end position="1426"/>
    </location>
</feature>
<keyword evidence="14" id="KW-0472">Membrane</keyword>
<evidence type="ECO:0000256" key="5">
    <source>
        <dbReference type="ARBA" id="ARBA00022729"/>
    </source>
</evidence>
<evidence type="ECO:0000256" key="9">
    <source>
        <dbReference type="ARBA" id="ARBA00023295"/>
    </source>
</evidence>
<dbReference type="Pfam" id="PF06452">
    <property type="entry name" value="CBM9_1"/>
    <property type="match status" value="2"/>
</dbReference>
<evidence type="ECO:0000313" key="18">
    <source>
        <dbReference type="Proteomes" id="UP000198935"/>
    </source>
</evidence>
<dbReference type="GO" id="GO:0031176">
    <property type="term" value="F:endo-1,4-beta-xylanase activity"/>
    <property type="evidence" value="ECO:0007669"/>
    <property type="project" value="UniProtKB-EC"/>
</dbReference>
<evidence type="ECO:0000256" key="10">
    <source>
        <dbReference type="ARBA" id="ARBA00023326"/>
    </source>
</evidence>
<keyword evidence="14" id="KW-0812">Transmembrane</keyword>